<dbReference type="Pfam" id="PF06977">
    <property type="entry name" value="SdiA-regulated"/>
    <property type="match status" value="1"/>
</dbReference>
<dbReference type="InterPro" id="IPR009722">
    <property type="entry name" value="YjiK/CarP"/>
</dbReference>
<organism evidence="4 5">
    <name type="scientific">Cyclobacterium qasimii</name>
    <dbReference type="NCBI Taxonomy" id="1350429"/>
    <lineage>
        <taxon>Bacteria</taxon>
        <taxon>Pseudomonadati</taxon>
        <taxon>Bacteroidota</taxon>
        <taxon>Cytophagia</taxon>
        <taxon>Cytophagales</taxon>
        <taxon>Cyclobacteriaceae</taxon>
        <taxon>Cyclobacterium</taxon>
    </lineage>
</organism>
<sequence length="288" mass="32864">MHFSQILTFLIFVNFQCKPSVEKLENGLFPPAYNLNDYKKIVLQDKMEEVSGLEWVGKAQLLAIEDESSVIYSLAPDTGKILAEQKFAKNNDIEDIAWVNDVAWVLQSDGTLYEVTSPLTKSAKTTKHDFPIEKKRDLEAMVVSEKGDYLYVFCKSCKWDKGSEEASVFRFDLASKQYEPGPFTTLKRAEIQKYFTDKDKGPLEIKPAAVALHPMEKQFYVLSSTGKWLLITDLHFNPKAVYRLNPKIFKQPEGITFDPEGNMYISNEARGGEPNILVFPYHTVPNKQ</sequence>
<keyword evidence="3" id="KW-0472">Membrane</keyword>
<protein>
    <submittedName>
        <fullName evidence="4">Uncharacterized protein</fullName>
    </submittedName>
</protein>
<dbReference type="AlphaFoldDB" id="A0A512CIU2"/>
<dbReference type="InterPro" id="IPR011044">
    <property type="entry name" value="Quino_amine_DH_bsu"/>
</dbReference>
<evidence type="ECO:0000256" key="1">
    <source>
        <dbReference type="ARBA" id="ARBA00004236"/>
    </source>
</evidence>
<reference evidence="4 5" key="1">
    <citation type="submission" date="2019-07" db="EMBL/GenBank/DDBJ databases">
        <title>Whole genome shotgun sequence of Cyclobacterium qasimii NBRC 106168.</title>
        <authorList>
            <person name="Hosoyama A."/>
            <person name="Uohara A."/>
            <person name="Ohji S."/>
            <person name="Ichikawa N."/>
        </authorList>
    </citation>
    <scope>NUCLEOTIDE SEQUENCE [LARGE SCALE GENOMIC DNA]</scope>
    <source>
        <strain evidence="4 5">NBRC 106168</strain>
    </source>
</reference>
<dbReference type="EMBL" id="BJYV01000040">
    <property type="protein sequence ID" value="GEO24148.1"/>
    <property type="molecule type" value="Genomic_DNA"/>
</dbReference>
<keyword evidence="2" id="KW-1003">Cell membrane</keyword>
<evidence type="ECO:0000256" key="3">
    <source>
        <dbReference type="ARBA" id="ARBA00023136"/>
    </source>
</evidence>
<comment type="caution">
    <text evidence="4">The sequence shown here is derived from an EMBL/GenBank/DDBJ whole genome shotgun (WGS) entry which is preliminary data.</text>
</comment>
<comment type="subcellular location">
    <subcellularLocation>
        <location evidence="1">Cell membrane</location>
    </subcellularLocation>
</comment>
<dbReference type="GO" id="GO:0005886">
    <property type="term" value="C:plasma membrane"/>
    <property type="evidence" value="ECO:0007669"/>
    <property type="project" value="UniProtKB-SubCell"/>
</dbReference>
<name>A0A512CIU2_9BACT</name>
<accession>A0A512CIU2</accession>
<dbReference type="Proteomes" id="UP000321301">
    <property type="component" value="Unassembled WGS sequence"/>
</dbReference>
<gene>
    <name evidence="4" type="ORF">CQA01_46820</name>
</gene>
<keyword evidence="5" id="KW-1185">Reference proteome</keyword>
<dbReference type="SUPFAM" id="SSF50969">
    <property type="entry name" value="YVTN repeat-like/Quinoprotein amine dehydrogenase"/>
    <property type="match status" value="1"/>
</dbReference>
<proteinExistence type="predicted"/>
<evidence type="ECO:0000313" key="5">
    <source>
        <dbReference type="Proteomes" id="UP000321301"/>
    </source>
</evidence>
<evidence type="ECO:0000256" key="2">
    <source>
        <dbReference type="ARBA" id="ARBA00022475"/>
    </source>
</evidence>
<evidence type="ECO:0000313" key="4">
    <source>
        <dbReference type="EMBL" id="GEO24148.1"/>
    </source>
</evidence>
<dbReference type="RefSeq" id="WP_040415792.1">
    <property type="nucleotide sequence ID" value="NZ_BJYV01000040.1"/>
</dbReference>